<dbReference type="InterPro" id="IPR028185">
    <property type="entry name" value="Imm70"/>
</dbReference>
<proteinExistence type="predicted"/>
<dbReference type="Proteomes" id="UP000239388">
    <property type="component" value="Unassembled WGS sequence"/>
</dbReference>
<comment type="caution">
    <text evidence="1">The sequence shown here is derived from an EMBL/GenBank/DDBJ whole genome shotgun (WGS) entry which is preliminary data.</text>
</comment>
<dbReference type="AlphaFoldDB" id="A0A2S8G726"/>
<gene>
    <name evidence="1" type="ORF">C5Y98_06980</name>
</gene>
<dbReference type="RefSeq" id="WP_105352756.1">
    <property type="nucleotide sequence ID" value="NZ_PUIB01000010.1"/>
</dbReference>
<protein>
    <submittedName>
        <fullName evidence="1">Uncharacterized protein</fullName>
    </submittedName>
</protein>
<sequence length="137" mass="15410">MGLYLCVFCDDEELEGVEVGSYADFERFRNCVTEYLEQGSPGRRFPTLMNHADSHGEWTPAECETLKAELAEIAAGLRQLPPAPFAADWQQEVANSLGLELKSLDESFIDVDGEPLLERLEQLCDIAIQRQCPILFQ</sequence>
<dbReference type="OrthoDB" id="2972986at2"/>
<evidence type="ECO:0000313" key="2">
    <source>
        <dbReference type="Proteomes" id="UP000239388"/>
    </source>
</evidence>
<evidence type="ECO:0000313" key="1">
    <source>
        <dbReference type="EMBL" id="PQO40051.1"/>
    </source>
</evidence>
<dbReference type="Pfam" id="PF15601">
    <property type="entry name" value="Imm70"/>
    <property type="match status" value="1"/>
</dbReference>
<name>A0A2S8G726_9BACT</name>
<reference evidence="1 2" key="1">
    <citation type="submission" date="2018-02" db="EMBL/GenBank/DDBJ databases">
        <title>Comparative genomes isolates from brazilian mangrove.</title>
        <authorList>
            <person name="Araujo J.E."/>
            <person name="Taketani R.G."/>
            <person name="Silva M.C.P."/>
            <person name="Loureco M.V."/>
            <person name="Andreote F.D."/>
        </authorList>
    </citation>
    <scope>NUCLEOTIDE SEQUENCE [LARGE SCALE GENOMIC DNA]</scope>
    <source>
        <strain evidence="1 2">NAP PRIS-MGV</strain>
    </source>
</reference>
<organism evidence="1 2">
    <name type="scientific">Blastopirellula marina</name>
    <dbReference type="NCBI Taxonomy" id="124"/>
    <lineage>
        <taxon>Bacteria</taxon>
        <taxon>Pseudomonadati</taxon>
        <taxon>Planctomycetota</taxon>
        <taxon>Planctomycetia</taxon>
        <taxon>Pirellulales</taxon>
        <taxon>Pirellulaceae</taxon>
        <taxon>Blastopirellula</taxon>
    </lineage>
</organism>
<dbReference type="EMBL" id="PUIB01000010">
    <property type="protein sequence ID" value="PQO40051.1"/>
    <property type="molecule type" value="Genomic_DNA"/>
</dbReference>
<accession>A0A2S8G726</accession>